<keyword evidence="3" id="KW-1185">Reference proteome</keyword>
<dbReference type="EMBL" id="CAHS01000022">
    <property type="protein sequence ID" value="CCG88798.1"/>
    <property type="molecule type" value="Genomic_DNA"/>
</dbReference>
<dbReference type="OrthoDB" id="6511999at2"/>
<gene>
    <name evidence="2" type="ORF">EPIR_3435</name>
</gene>
<sequence>MPVNVRHDLPRMPFPLTSDKHNVKDGFHHNNQDPQLLTSRITTVDNSKGESPFNRCKTRWPPVRVASEEDGAGVISLNEIISKGKALRLEAESLHDSGVTSPLSRGWKGGFFKRFLVGAGILTGSGVLGYQCYAGRKSIAGRKANLAQLYCPKGHPINPVIPFDDSSGMRNNPFSKVDLHPDNKHDGVSPMSRPTRQSSGIHQNYLATRQSMENDFLRLKSDTFIFKIMARNLSSLKKINERHFNYLQLVISNTVKIVDSATTSLLRSSNRYNSVQPVINDYLGRAILRFFHVNIENMQPSDLKNYLDVREIFEKQIKDELNKPFLVDINNDRDFIDKLIINLAKMRNYLERGSDRYGNNFLNFIYVKKNKDTEIFEKENSLSPLIATIGDQTLPKIGYDKLDIIITEDFFKLCTVDASNIIIHELAHYFTNTKDLFEMKREPDCEKTSATAINHTSIIEQLIFAEDRLLNLKKDIESYIFHTWDSVSIQIEDILVRIPNYPIEGIKSDQIKTFLKYYHHYPQFRKNINYRATDYYSNLIVSLASQQFKHDRKVPLSPVERLKDS</sequence>
<dbReference type="AlphaFoldDB" id="V5ZBM6"/>
<evidence type="ECO:0000313" key="3">
    <source>
        <dbReference type="Proteomes" id="UP000018217"/>
    </source>
</evidence>
<comment type="caution">
    <text evidence="2">The sequence shown here is derived from an EMBL/GenBank/DDBJ whole genome shotgun (WGS) entry which is preliminary data.</text>
</comment>
<dbReference type="Proteomes" id="UP000018217">
    <property type="component" value="Unassembled WGS sequence"/>
</dbReference>
<organism evidence="2 3">
    <name type="scientific">Erwinia piriflorinigrans CFBP 5888</name>
    <dbReference type="NCBI Taxonomy" id="1161919"/>
    <lineage>
        <taxon>Bacteria</taxon>
        <taxon>Pseudomonadati</taxon>
        <taxon>Pseudomonadota</taxon>
        <taxon>Gammaproteobacteria</taxon>
        <taxon>Enterobacterales</taxon>
        <taxon>Erwiniaceae</taxon>
        <taxon>Erwinia</taxon>
    </lineage>
</organism>
<evidence type="ECO:0000313" key="2">
    <source>
        <dbReference type="EMBL" id="CCG88798.1"/>
    </source>
</evidence>
<feature type="compositionally biased region" description="Basic and acidic residues" evidence="1">
    <location>
        <begin position="178"/>
        <end position="187"/>
    </location>
</feature>
<proteinExistence type="predicted"/>
<name>V5ZBM6_9GAMM</name>
<accession>V5ZBM6</accession>
<dbReference type="RefSeq" id="WP_023656554.1">
    <property type="nucleotide sequence ID" value="NZ_CAHS01000022.1"/>
</dbReference>
<reference evidence="2 3" key="1">
    <citation type="journal article" date="2013" name="Syst. Appl. Microbiol.">
        <title>Phylogenetic position and virulence apparatus of the pear flower necrosis pathogen Erwinia piriflorinigrans CFBP 5888T as assessed by comparative genomics.</title>
        <authorList>
            <person name="Smits T.H."/>
            <person name="Rezzonico F."/>
            <person name="Lopez M.M."/>
            <person name="Blom J."/>
            <person name="Goesmann A."/>
            <person name="Frey J.E."/>
            <person name="Duffy B."/>
        </authorList>
    </citation>
    <scope>NUCLEOTIDE SEQUENCE [LARGE SCALE GENOMIC DNA]</scope>
    <source>
        <strain evidence="3">CFBP5888</strain>
    </source>
</reference>
<protein>
    <submittedName>
        <fullName evidence="2">Uncharacterized protein</fullName>
    </submittedName>
</protein>
<evidence type="ECO:0000256" key="1">
    <source>
        <dbReference type="SAM" id="MobiDB-lite"/>
    </source>
</evidence>
<feature type="region of interest" description="Disordered" evidence="1">
    <location>
        <begin position="178"/>
        <end position="199"/>
    </location>
</feature>